<feature type="transmembrane region" description="Helical" evidence="1">
    <location>
        <begin position="40"/>
        <end position="61"/>
    </location>
</feature>
<evidence type="ECO:0000313" key="3">
    <source>
        <dbReference type="Proteomes" id="UP000820669"/>
    </source>
</evidence>
<proteinExistence type="predicted"/>
<dbReference type="RefSeq" id="WP_169385618.1">
    <property type="nucleotide sequence ID" value="NZ_JAAXLA010000122.1"/>
</dbReference>
<reference evidence="2 3" key="1">
    <citation type="submission" date="2020-04" db="EMBL/GenBank/DDBJ databases">
        <authorList>
            <person name="Klaysubun C."/>
            <person name="Duangmal K."/>
            <person name="Lipun K."/>
        </authorList>
    </citation>
    <scope>NUCLEOTIDE SEQUENCE [LARGE SCALE GENOMIC DNA]</scope>
    <source>
        <strain evidence="2 3">K10HN5</strain>
    </source>
</reference>
<accession>A0ABX1SKL0</accession>
<dbReference type="Pfam" id="PF11239">
    <property type="entry name" value="DUF3040"/>
    <property type="match status" value="1"/>
</dbReference>
<keyword evidence="1" id="KW-0472">Membrane</keyword>
<evidence type="ECO:0000256" key="1">
    <source>
        <dbReference type="SAM" id="Phobius"/>
    </source>
</evidence>
<sequence length="93" mass="9836">MTLSRQERRTLRAIAEALTAEDPALASLLSTSAEEHRNQMLRGIAGAFVGVSLALLVPGLILNDLNLLIGAFMVLISFPVTFACIAAATGLQQ</sequence>
<gene>
    <name evidence="2" type="ORF">HF526_33200</name>
</gene>
<dbReference type="EMBL" id="JAAXLA010000122">
    <property type="protein sequence ID" value="NMI02114.1"/>
    <property type="molecule type" value="Genomic_DNA"/>
</dbReference>
<keyword evidence="3" id="KW-1185">Reference proteome</keyword>
<keyword evidence="1" id="KW-1133">Transmembrane helix</keyword>
<dbReference type="InterPro" id="IPR021401">
    <property type="entry name" value="DUF3040"/>
</dbReference>
<comment type="caution">
    <text evidence="2">The sequence shown here is derived from an EMBL/GenBank/DDBJ whole genome shotgun (WGS) entry which is preliminary data.</text>
</comment>
<organism evidence="2 3">
    <name type="scientific">Pseudonocardia acidicola</name>
    <dbReference type="NCBI Taxonomy" id="2724939"/>
    <lineage>
        <taxon>Bacteria</taxon>
        <taxon>Bacillati</taxon>
        <taxon>Actinomycetota</taxon>
        <taxon>Actinomycetes</taxon>
        <taxon>Pseudonocardiales</taxon>
        <taxon>Pseudonocardiaceae</taxon>
        <taxon>Pseudonocardia</taxon>
    </lineage>
</organism>
<feature type="transmembrane region" description="Helical" evidence="1">
    <location>
        <begin position="67"/>
        <end position="91"/>
    </location>
</feature>
<keyword evidence="1" id="KW-0812">Transmembrane</keyword>
<evidence type="ECO:0000313" key="2">
    <source>
        <dbReference type="EMBL" id="NMI02114.1"/>
    </source>
</evidence>
<name>A0ABX1SKL0_9PSEU</name>
<protein>
    <submittedName>
        <fullName evidence="2">DUF3040 domain-containing protein</fullName>
    </submittedName>
</protein>
<dbReference type="Proteomes" id="UP000820669">
    <property type="component" value="Unassembled WGS sequence"/>
</dbReference>